<keyword evidence="12" id="KW-1185">Reference proteome</keyword>
<organism evidence="11 12">
    <name type="scientific">Felis catus</name>
    <name type="common">Cat</name>
    <name type="synonym">Felis silvestris catus</name>
    <dbReference type="NCBI Taxonomy" id="9685"/>
    <lineage>
        <taxon>Eukaryota</taxon>
        <taxon>Metazoa</taxon>
        <taxon>Chordata</taxon>
        <taxon>Craniata</taxon>
        <taxon>Vertebrata</taxon>
        <taxon>Euteleostomi</taxon>
        <taxon>Mammalia</taxon>
        <taxon>Eutheria</taxon>
        <taxon>Laurasiatheria</taxon>
        <taxon>Carnivora</taxon>
        <taxon>Feliformia</taxon>
        <taxon>Felidae</taxon>
        <taxon>Felinae</taxon>
        <taxon>Felis</taxon>
    </lineage>
</organism>
<feature type="compositionally biased region" description="Low complexity" evidence="8">
    <location>
        <begin position="97"/>
        <end position="112"/>
    </location>
</feature>
<dbReference type="InterPro" id="IPR008984">
    <property type="entry name" value="SMAD_FHA_dom_sf"/>
</dbReference>
<evidence type="ECO:0000313" key="12">
    <source>
        <dbReference type="Proteomes" id="UP000823872"/>
    </source>
</evidence>
<evidence type="ECO:0000256" key="4">
    <source>
        <dbReference type="ARBA" id="ARBA00023015"/>
    </source>
</evidence>
<dbReference type="SMART" id="SM00523">
    <property type="entry name" value="DWA"/>
    <property type="match status" value="1"/>
</dbReference>
<dbReference type="InterPro" id="IPR036578">
    <property type="entry name" value="SMAD_MH1_sf"/>
</dbReference>
<evidence type="ECO:0000256" key="8">
    <source>
        <dbReference type="SAM" id="MobiDB-lite"/>
    </source>
</evidence>
<dbReference type="InterPro" id="IPR013790">
    <property type="entry name" value="Dwarfin"/>
</dbReference>
<protein>
    <recommendedName>
        <fullName evidence="7">Mothers against decapentaplegic homolog</fullName>
        <shortName evidence="7">MAD homolog</shortName>
        <shortName evidence="7">Mothers against DPP homolog</shortName>
    </recommendedName>
    <alternativeName>
        <fullName evidence="7">SMAD family member</fullName>
    </alternativeName>
</protein>
<dbReference type="Ensembl" id="ENSFCTT00005030085.1">
    <property type="protein sequence ID" value="ENSFCTP00005019722.1"/>
    <property type="gene ID" value="ENSFCTG00005010579.1"/>
</dbReference>
<feature type="compositionally biased region" description="Polar residues" evidence="8">
    <location>
        <begin position="368"/>
        <end position="378"/>
    </location>
</feature>
<reference evidence="11" key="3">
    <citation type="submission" date="2025-09" db="UniProtKB">
        <authorList>
            <consortium name="Ensembl"/>
        </authorList>
    </citation>
    <scope>IDENTIFICATION</scope>
    <source>
        <strain evidence="11">breed Abyssinian</strain>
    </source>
</reference>
<dbReference type="Pfam" id="PF03166">
    <property type="entry name" value="MH2"/>
    <property type="match status" value="1"/>
</dbReference>
<dbReference type="InterPro" id="IPR017855">
    <property type="entry name" value="SMAD-like_dom_sf"/>
</dbReference>
<dbReference type="Gene3D" id="3.90.520.10">
    <property type="entry name" value="SMAD MH1 domain"/>
    <property type="match status" value="1"/>
</dbReference>
<keyword evidence="2" id="KW-0479">Metal-binding</keyword>
<keyword evidence="7" id="KW-0963">Cytoplasm</keyword>
<evidence type="ECO:0000256" key="5">
    <source>
        <dbReference type="ARBA" id="ARBA00023163"/>
    </source>
</evidence>
<feature type="compositionally biased region" description="Polar residues" evidence="8">
    <location>
        <begin position="342"/>
        <end position="352"/>
    </location>
</feature>
<evidence type="ECO:0000256" key="7">
    <source>
        <dbReference type="RuleBase" id="RU361195"/>
    </source>
</evidence>
<dbReference type="GeneTree" id="ENSGT00940000153499"/>
<evidence type="ECO:0000256" key="6">
    <source>
        <dbReference type="ARBA" id="ARBA00023242"/>
    </source>
</evidence>
<dbReference type="PROSITE" id="PS51075">
    <property type="entry name" value="MH1"/>
    <property type="match status" value="1"/>
</dbReference>
<evidence type="ECO:0000259" key="10">
    <source>
        <dbReference type="PROSITE" id="PS51076"/>
    </source>
</evidence>
<feature type="region of interest" description="Disordered" evidence="8">
    <location>
        <begin position="342"/>
        <end position="386"/>
    </location>
</feature>
<gene>
    <name evidence="11" type="primary">SMAD2</name>
</gene>
<keyword evidence="5 7" id="KW-0804">Transcription</keyword>
<dbReference type="InterPro" id="IPR001132">
    <property type="entry name" value="SMAD_dom_Dwarfin-type"/>
</dbReference>
<reference evidence="11" key="2">
    <citation type="submission" date="2025-08" db="UniProtKB">
        <authorList>
            <consortium name="Ensembl"/>
        </authorList>
    </citation>
    <scope>IDENTIFICATION</scope>
    <source>
        <strain evidence="11">breed Abyssinian</strain>
    </source>
</reference>
<dbReference type="SUPFAM" id="SSF49879">
    <property type="entry name" value="SMAD/FHA domain"/>
    <property type="match status" value="1"/>
</dbReference>
<dbReference type="Gene3D" id="2.60.200.10">
    <property type="match status" value="1"/>
</dbReference>
<evidence type="ECO:0000256" key="1">
    <source>
        <dbReference type="ARBA" id="ARBA00005545"/>
    </source>
</evidence>
<accession>A0ABI7XAZ5</accession>
<feature type="domain" description="MH1" evidence="9">
    <location>
        <begin position="160"/>
        <end position="311"/>
    </location>
</feature>
<dbReference type="Pfam" id="PF03165">
    <property type="entry name" value="MH1"/>
    <property type="match status" value="1"/>
</dbReference>
<dbReference type="Proteomes" id="UP000823872">
    <property type="component" value="Chromosome D3"/>
</dbReference>
<feature type="domain" description="MH2" evidence="10">
    <location>
        <begin position="409"/>
        <end position="602"/>
    </location>
</feature>
<comment type="subcellular location">
    <subcellularLocation>
        <location evidence="7">Cytoplasm</location>
    </subcellularLocation>
    <subcellularLocation>
        <location evidence="7">Nucleus</location>
    </subcellularLocation>
</comment>
<dbReference type="InterPro" id="IPR003619">
    <property type="entry name" value="MAD_homology1_Dwarfin-type"/>
</dbReference>
<keyword evidence="4 7" id="KW-0805">Transcription regulation</keyword>
<evidence type="ECO:0000256" key="2">
    <source>
        <dbReference type="ARBA" id="ARBA00022723"/>
    </source>
</evidence>
<name>A0ABI7XAZ5_FELCA</name>
<comment type="similarity">
    <text evidence="1 7">Belongs to the dwarfin/SMAD family.</text>
</comment>
<dbReference type="CDD" id="cd10985">
    <property type="entry name" value="MH2_SMAD_2_3"/>
    <property type="match status" value="1"/>
</dbReference>
<evidence type="ECO:0000313" key="11">
    <source>
        <dbReference type="Ensembl" id="ENSFCTP00005019722.1"/>
    </source>
</evidence>
<reference evidence="11 12" key="1">
    <citation type="submission" date="2021-02" db="EMBL/GenBank/DDBJ databases">
        <title>Safari Cat Assemblies.</title>
        <authorList>
            <person name="Bredemeyer K.R."/>
            <person name="Murphy W.J."/>
        </authorList>
    </citation>
    <scope>NUCLEOTIDE SEQUENCE [LARGE SCALE GENOMIC DNA]</scope>
</reference>
<proteinExistence type="inferred from homology"/>
<dbReference type="SUPFAM" id="SSF56366">
    <property type="entry name" value="SMAD MH1 domain"/>
    <property type="match status" value="1"/>
</dbReference>
<dbReference type="InterPro" id="IPR013019">
    <property type="entry name" value="MAD_homology_MH1"/>
</dbReference>
<evidence type="ECO:0000256" key="3">
    <source>
        <dbReference type="ARBA" id="ARBA00022833"/>
    </source>
</evidence>
<dbReference type="PANTHER" id="PTHR13703:SF64">
    <property type="entry name" value="MOTHERS AGAINST DECAPENTAPLEGIC HOMOLOG"/>
    <property type="match status" value="1"/>
</dbReference>
<dbReference type="PROSITE" id="PS51076">
    <property type="entry name" value="MH2"/>
    <property type="match status" value="1"/>
</dbReference>
<keyword evidence="6 7" id="KW-0539">Nucleus</keyword>
<dbReference type="PANTHER" id="PTHR13703">
    <property type="entry name" value="SMAD"/>
    <property type="match status" value="1"/>
</dbReference>
<sequence length="602" mass="66121">STETAGVPLRLILGRPAALPPGRASPHALRGRRDQSASDVSLPIRGPRRAAHTPSTARADWLRAPPVRPGGRGGQRERRWGGSGPRLSEPRSRPDPSRVLGLLPSLLRSPRLPCAPSAALGRRASRPNGRPGAPISGRQGASPGAAPANRRGSRPGVGGGSTARPRRRRSSSQPAASERRASRPEPLIPFGRGRNKRSRTPGSDGAGPGASARSTCSEIWGLSTPNTIDQWDTAGLYSFSEQTRSLDGRLQVSHRKGLPHVIYCRLWRWPDLHSHHELKAIENCEYAFNLKKDEVCVNPYHYQRVETPVLPPVLVPRHTEILTELPPLDDYTHSIPENTNFPAGIEPQSNYIPETPPPGYISEDGETSDQQLNQSMDTGSPAELSPTTLSPVNHSLDLQPVTYSEPAFWCSIAYYELNQRVGETFHASQPSLTVDGFTDPSNSERFCLGLLSNVNRNATVEMTRRHIGRGVRLYYIGGEVFAECLSDSAIFVQSPNCNQRYGWHPATVCKIPPGCNLKIFNNQEFAALLAQSVNQGFEAVYQLTRMCTIRMSFVKGWGAEYRRQTVTSTPCWIELHLNGPLQWLDKVLTQMGSPSVRCSSMS</sequence>
<dbReference type="SMART" id="SM00524">
    <property type="entry name" value="DWB"/>
    <property type="match status" value="1"/>
</dbReference>
<feature type="region of interest" description="Disordered" evidence="8">
    <location>
        <begin position="1"/>
        <end position="214"/>
    </location>
</feature>
<evidence type="ECO:0000259" key="9">
    <source>
        <dbReference type="PROSITE" id="PS51075"/>
    </source>
</evidence>
<keyword evidence="3" id="KW-0862">Zinc</keyword>